<dbReference type="Proteomes" id="UP000485058">
    <property type="component" value="Unassembled WGS sequence"/>
</dbReference>
<evidence type="ECO:0000313" key="2">
    <source>
        <dbReference type="EMBL" id="GFH21461.1"/>
    </source>
</evidence>
<comment type="caution">
    <text evidence="2">The sequence shown here is derived from an EMBL/GenBank/DDBJ whole genome shotgun (WGS) entry which is preliminary data.</text>
</comment>
<accession>A0A699ZGX0</accession>
<dbReference type="EMBL" id="BLLF01001833">
    <property type="protein sequence ID" value="GFH21461.1"/>
    <property type="molecule type" value="Genomic_DNA"/>
</dbReference>
<feature type="region of interest" description="Disordered" evidence="1">
    <location>
        <begin position="1"/>
        <end position="42"/>
    </location>
</feature>
<gene>
    <name evidence="2" type="ORF">HaLaN_18771</name>
</gene>
<sequence length="87" mass="9873">MKLRRHATAPKSQARYVRRKGGEPSHLRQHALSGEQRETSVAPKHAALVTRKCVEKMYLRTSTRHRLCVVRIAAPLPAQHDKDPPTC</sequence>
<keyword evidence="3" id="KW-1185">Reference proteome</keyword>
<name>A0A699ZGX0_HAELA</name>
<organism evidence="2 3">
    <name type="scientific">Haematococcus lacustris</name>
    <name type="common">Green alga</name>
    <name type="synonym">Haematococcus pluvialis</name>
    <dbReference type="NCBI Taxonomy" id="44745"/>
    <lineage>
        <taxon>Eukaryota</taxon>
        <taxon>Viridiplantae</taxon>
        <taxon>Chlorophyta</taxon>
        <taxon>core chlorophytes</taxon>
        <taxon>Chlorophyceae</taxon>
        <taxon>CS clade</taxon>
        <taxon>Chlamydomonadales</taxon>
        <taxon>Haematococcaceae</taxon>
        <taxon>Haematococcus</taxon>
    </lineage>
</organism>
<evidence type="ECO:0000313" key="3">
    <source>
        <dbReference type="Proteomes" id="UP000485058"/>
    </source>
</evidence>
<proteinExistence type="predicted"/>
<protein>
    <submittedName>
        <fullName evidence="2">Uncharacterized protein</fullName>
    </submittedName>
</protein>
<dbReference type="AlphaFoldDB" id="A0A699ZGX0"/>
<reference evidence="2 3" key="1">
    <citation type="submission" date="2020-02" db="EMBL/GenBank/DDBJ databases">
        <title>Draft genome sequence of Haematococcus lacustris strain NIES-144.</title>
        <authorList>
            <person name="Morimoto D."/>
            <person name="Nakagawa S."/>
            <person name="Yoshida T."/>
            <person name="Sawayama S."/>
        </authorList>
    </citation>
    <scope>NUCLEOTIDE SEQUENCE [LARGE SCALE GENOMIC DNA]</scope>
    <source>
        <strain evidence="2 3">NIES-144</strain>
    </source>
</reference>
<evidence type="ECO:0000256" key="1">
    <source>
        <dbReference type="SAM" id="MobiDB-lite"/>
    </source>
</evidence>